<comment type="caution">
    <text evidence="1">The sequence shown here is derived from an EMBL/GenBank/DDBJ whole genome shotgun (WGS) entry which is preliminary data.</text>
</comment>
<dbReference type="RefSeq" id="WP_163248548.1">
    <property type="nucleotide sequence ID" value="NZ_SXDP01000002.1"/>
</dbReference>
<evidence type="ECO:0000313" key="2">
    <source>
        <dbReference type="Proteomes" id="UP000473885"/>
    </source>
</evidence>
<dbReference type="Proteomes" id="UP000473885">
    <property type="component" value="Unassembled WGS sequence"/>
</dbReference>
<reference evidence="1 2" key="1">
    <citation type="submission" date="2019-04" db="EMBL/GenBank/DDBJ databases">
        <title>Genome sequencing of Clostridium botulinum Groups I-IV and Clostridium butyricum.</title>
        <authorList>
            <person name="Brunt J."/>
            <person name="Van Vliet A.H.M."/>
            <person name="Stringer S.C."/>
            <person name="Carter A.T."/>
            <person name="Peck M.W."/>
        </authorList>
    </citation>
    <scope>NUCLEOTIDE SEQUENCE [LARGE SCALE GENOMIC DNA]</scope>
    <source>
        <strain evidence="1 2">IFR 18/094</strain>
    </source>
</reference>
<name>A0A6M0R7P2_9CLOT</name>
<proteinExistence type="predicted"/>
<sequence length="338" mass="39448">MKINGISADWIRSTLESMETPEQTKKRQFKENVNWLIAKYEHEQFKENIRLCETILGDIKEELESINEFTDESLMEDNINDKDIQINNNLDSREGREVKILLDTKTYGRKPSKDIVEETFISNGVEKDIYETGMVNMRLVKNQVVIRVNELIEEIIKGKSFTLAAFKYGDDNKIHRTKACWESQDLLALDFDQGITPEEFLERSKELNLMPTFVYTSFSDTMKLRKFRAVYVLKERLYDYRDANTCTLALMELFKECDKACKNPSRLYYGGREIVYKDITRSIDPYEIIDTYCYSLFGESDNSNYKRNIRTFCSKVALNLENGLPKKNVANVADSISI</sequence>
<accession>A0A6M0R7P2</accession>
<organism evidence="1 2">
    <name type="scientific">Clostridium niameyense</name>
    <dbReference type="NCBI Taxonomy" id="1622073"/>
    <lineage>
        <taxon>Bacteria</taxon>
        <taxon>Bacillati</taxon>
        <taxon>Bacillota</taxon>
        <taxon>Clostridia</taxon>
        <taxon>Eubacteriales</taxon>
        <taxon>Clostridiaceae</taxon>
        <taxon>Clostridium</taxon>
    </lineage>
</organism>
<gene>
    <name evidence="1" type="ORF">FDF74_03395</name>
</gene>
<keyword evidence="2" id="KW-1185">Reference proteome</keyword>
<dbReference type="EMBL" id="SXDP01000002">
    <property type="protein sequence ID" value="NEZ46256.1"/>
    <property type="molecule type" value="Genomic_DNA"/>
</dbReference>
<evidence type="ECO:0000313" key="1">
    <source>
        <dbReference type="EMBL" id="NEZ46256.1"/>
    </source>
</evidence>
<dbReference type="AlphaFoldDB" id="A0A6M0R7P2"/>
<protein>
    <submittedName>
        <fullName evidence="1">Uncharacterized protein</fullName>
    </submittedName>
</protein>